<keyword evidence="4" id="KW-0677">Repeat</keyword>
<keyword evidence="2" id="KW-0597">Phosphoprotein</keyword>
<keyword evidence="6" id="KW-0862">Zinc</keyword>
<accession>A0A673FWU7</accession>
<dbReference type="PANTHER" id="PTHR45944:SF6">
    <property type="entry name" value="HIVEP ZINC FINGER 3A"/>
    <property type="match status" value="1"/>
</dbReference>
<evidence type="ECO:0000256" key="11">
    <source>
        <dbReference type="SAM" id="MobiDB-lite"/>
    </source>
</evidence>
<dbReference type="SUPFAM" id="SSF57667">
    <property type="entry name" value="beta-beta-alpha zinc fingers"/>
    <property type="match status" value="1"/>
</dbReference>
<evidence type="ECO:0000259" key="12">
    <source>
        <dbReference type="PROSITE" id="PS50157"/>
    </source>
</evidence>
<dbReference type="InterPro" id="IPR013087">
    <property type="entry name" value="Znf_C2H2_type"/>
</dbReference>
<dbReference type="GO" id="GO:0000981">
    <property type="term" value="F:DNA-binding transcription factor activity, RNA polymerase II-specific"/>
    <property type="evidence" value="ECO:0007669"/>
    <property type="project" value="TreeGrafter"/>
</dbReference>
<evidence type="ECO:0000256" key="1">
    <source>
        <dbReference type="ARBA" id="ARBA00004123"/>
    </source>
</evidence>
<keyword evidence="14" id="KW-1185">Reference proteome</keyword>
<dbReference type="FunFam" id="3.30.160.60:FF:000033">
    <property type="entry name" value="Immunodeficiency virus type I enhancer binding protein 1"/>
    <property type="match status" value="1"/>
</dbReference>
<reference evidence="13" key="2">
    <citation type="submission" date="2025-09" db="UniProtKB">
        <authorList>
            <consortium name="Ensembl"/>
        </authorList>
    </citation>
    <scope>IDENTIFICATION</scope>
</reference>
<dbReference type="PROSITE" id="PS50157">
    <property type="entry name" value="ZINC_FINGER_C2H2_2"/>
    <property type="match status" value="2"/>
</dbReference>
<dbReference type="GO" id="GO:0005634">
    <property type="term" value="C:nucleus"/>
    <property type="evidence" value="ECO:0007669"/>
    <property type="project" value="UniProtKB-SubCell"/>
</dbReference>
<evidence type="ECO:0000256" key="6">
    <source>
        <dbReference type="ARBA" id="ARBA00022833"/>
    </source>
</evidence>
<feature type="compositionally biased region" description="Low complexity" evidence="11">
    <location>
        <begin position="33"/>
        <end position="48"/>
    </location>
</feature>
<keyword evidence="9" id="KW-0539">Nucleus</keyword>
<dbReference type="PANTHER" id="PTHR45944">
    <property type="entry name" value="SCHNURRI, ISOFORM F"/>
    <property type="match status" value="1"/>
</dbReference>
<keyword evidence="5 10" id="KW-0863">Zinc-finger</keyword>
<feature type="compositionally biased region" description="Basic residues" evidence="11">
    <location>
        <begin position="60"/>
        <end position="69"/>
    </location>
</feature>
<dbReference type="InterPro" id="IPR051969">
    <property type="entry name" value="Zinc-finger_DNA-bd_regulators"/>
</dbReference>
<evidence type="ECO:0000256" key="9">
    <source>
        <dbReference type="ARBA" id="ARBA00023242"/>
    </source>
</evidence>
<dbReference type="AlphaFoldDB" id="A0A673FWU7"/>
<keyword evidence="3" id="KW-0479">Metal-binding</keyword>
<dbReference type="GO" id="GO:0008270">
    <property type="term" value="F:zinc ion binding"/>
    <property type="evidence" value="ECO:0007669"/>
    <property type="project" value="UniProtKB-KW"/>
</dbReference>
<feature type="region of interest" description="Disordered" evidence="11">
    <location>
        <begin position="1"/>
        <end position="108"/>
    </location>
</feature>
<organism evidence="13 14">
    <name type="scientific">Sinocyclocheilus rhinocerous</name>
    <dbReference type="NCBI Taxonomy" id="307959"/>
    <lineage>
        <taxon>Eukaryota</taxon>
        <taxon>Metazoa</taxon>
        <taxon>Chordata</taxon>
        <taxon>Craniata</taxon>
        <taxon>Vertebrata</taxon>
        <taxon>Euteleostomi</taxon>
        <taxon>Actinopterygii</taxon>
        <taxon>Neopterygii</taxon>
        <taxon>Teleostei</taxon>
        <taxon>Ostariophysi</taxon>
        <taxon>Cypriniformes</taxon>
        <taxon>Cyprinidae</taxon>
        <taxon>Cyprininae</taxon>
        <taxon>Sinocyclocheilus</taxon>
    </lineage>
</organism>
<dbReference type="FunFam" id="3.30.160.60:FF:000594">
    <property type="entry name" value="Transcription factor HIVEP2"/>
    <property type="match status" value="1"/>
</dbReference>
<evidence type="ECO:0000256" key="5">
    <source>
        <dbReference type="ARBA" id="ARBA00022771"/>
    </source>
</evidence>
<comment type="subcellular location">
    <subcellularLocation>
        <location evidence="1">Nucleus</location>
    </subcellularLocation>
</comment>
<evidence type="ECO:0000256" key="3">
    <source>
        <dbReference type="ARBA" id="ARBA00022723"/>
    </source>
</evidence>
<evidence type="ECO:0000313" key="14">
    <source>
        <dbReference type="Proteomes" id="UP000472270"/>
    </source>
</evidence>
<feature type="domain" description="C2H2-type" evidence="12">
    <location>
        <begin position="138"/>
        <end position="165"/>
    </location>
</feature>
<dbReference type="Ensembl" id="ENSSRHT00000004338.1">
    <property type="protein sequence ID" value="ENSSRHP00000004184.1"/>
    <property type="gene ID" value="ENSSRHG00000002848.1"/>
</dbReference>
<dbReference type="InterPro" id="IPR036236">
    <property type="entry name" value="Znf_C2H2_sf"/>
</dbReference>
<evidence type="ECO:0000256" key="10">
    <source>
        <dbReference type="PROSITE-ProRule" id="PRU00042"/>
    </source>
</evidence>
<feature type="domain" description="C2H2-type" evidence="12">
    <location>
        <begin position="110"/>
        <end position="137"/>
    </location>
</feature>
<evidence type="ECO:0000256" key="7">
    <source>
        <dbReference type="ARBA" id="ARBA00023015"/>
    </source>
</evidence>
<keyword evidence="7" id="KW-0805">Transcription regulation</keyword>
<keyword evidence="8" id="KW-0804">Transcription</keyword>
<dbReference type="Proteomes" id="UP000472270">
    <property type="component" value="Unassembled WGS sequence"/>
</dbReference>
<evidence type="ECO:0000313" key="13">
    <source>
        <dbReference type="Ensembl" id="ENSSRHP00000004184.1"/>
    </source>
</evidence>
<dbReference type="GO" id="GO:0000978">
    <property type="term" value="F:RNA polymerase II cis-regulatory region sequence-specific DNA binding"/>
    <property type="evidence" value="ECO:0007669"/>
    <property type="project" value="TreeGrafter"/>
</dbReference>
<dbReference type="Gene3D" id="3.30.160.60">
    <property type="entry name" value="Classic Zinc Finger"/>
    <property type="match status" value="2"/>
</dbReference>
<dbReference type="PROSITE" id="PS00028">
    <property type="entry name" value="ZINC_FINGER_C2H2_1"/>
    <property type="match status" value="2"/>
</dbReference>
<name>A0A673FWU7_9TELE</name>
<protein>
    <recommendedName>
        <fullName evidence="12">C2H2-type domain-containing protein</fullName>
    </recommendedName>
</protein>
<evidence type="ECO:0000256" key="4">
    <source>
        <dbReference type="ARBA" id="ARBA00022737"/>
    </source>
</evidence>
<dbReference type="SMART" id="SM00355">
    <property type="entry name" value="ZnF_C2H2"/>
    <property type="match status" value="2"/>
</dbReference>
<sequence length="165" mass="17959">STKQTTDTVEEEMSPRASGSSGCLVSNMREPSEMPSGGSSSEVSAIPSCSTDATLEGTPRQKRERKPQKPGKYVCSYCGRASAPSCSTDEALEGTPSQKRERKPQKPGKYVCSYCGRACAKPSVLQKHIRSHTGERPYPCAPCGFSFKTKSNLYKHRKSHTHRGP</sequence>
<reference evidence="13" key="1">
    <citation type="submission" date="2025-08" db="UniProtKB">
        <authorList>
            <consortium name="Ensembl"/>
        </authorList>
    </citation>
    <scope>IDENTIFICATION</scope>
</reference>
<proteinExistence type="predicted"/>
<evidence type="ECO:0000256" key="2">
    <source>
        <dbReference type="ARBA" id="ARBA00022553"/>
    </source>
</evidence>
<evidence type="ECO:0000256" key="8">
    <source>
        <dbReference type="ARBA" id="ARBA00023163"/>
    </source>
</evidence>
<dbReference type="Pfam" id="PF00096">
    <property type="entry name" value="zf-C2H2"/>
    <property type="match status" value="2"/>
</dbReference>